<evidence type="ECO:0000256" key="4">
    <source>
        <dbReference type="PIRSR" id="PIRSR610708-1"/>
    </source>
</evidence>
<dbReference type="InterPro" id="IPR010708">
    <property type="entry name" value="5'(3')-deoxyribonucleotidase"/>
</dbReference>
<dbReference type="RefSeq" id="WP_079589743.1">
    <property type="nucleotide sequence ID" value="NZ_FUYN01000004.1"/>
</dbReference>
<protein>
    <recommendedName>
        <fullName evidence="3">Nucleotidase</fullName>
        <ecNumber evidence="3">3.1.3.-</ecNumber>
    </recommendedName>
</protein>
<dbReference type="Gene3D" id="3.40.50.1000">
    <property type="entry name" value="HAD superfamily/HAD-like"/>
    <property type="match status" value="1"/>
</dbReference>
<dbReference type="PIRSF" id="PIRSF021362">
    <property type="entry name" value="UCP021362_HAD"/>
    <property type="match status" value="1"/>
</dbReference>
<dbReference type="Pfam" id="PF06941">
    <property type="entry name" value="NT5C"/>
    <property type="match status" value="1"/>
</dbReference>
<reference evidence="6" key="1">
    <citation type="submission" date="2017-02" db="EMBL/GenBank/DDBJ databases">
        <authorList>
            <person name="Varghese N."/>
            <person name="Submissions S."/>
        </authorList>
    </citation>
    <scope>NUCLEOTIDE SEQUENCE [LARGE SCALE GENOMIC DNA]</scope>
    <source>
        <strain evidence="6">ATCC 35199</strain>
    </source>
</reference>
<dbReference type="AlphaFoldDB" id="A0A1T5C0P2"/>
<dbReference type="InterPro" id="IPR009206">
    <property type="entry name" value="Nucleotidase_putative"/>
</dbReference>
<name>A0A1T5C0P2_9FIRM</name>
<dbReference type="GO" id="GO:0008253">
    <property type="term" value="F:5'-nucleotidase activity"/>
    <property type="evidence" value="ECO:0007669"/>
    <property type="project" value="InterPro"/>
</dbReference>
<evidence type="ECO:0000313" key="5">
    <source>
        <dbReference type="EMBL" id="SKB52859.1"/>
    </source>
</evidence>
<dbReference type="InterPro" id="IPR036412">
    <property type="entry name" value="HAD-like_sf"/>
</dbReference>
<dbReference type="PANTHER" id="PTHR35134:SF2">
    <property type="entry name" value="NUCLEOTIDASE YQFW-RELATED"/>
    <property type="match status" value="1"/>
</dbReference>
<gene>
    <name evidence="5" type="ORF">SAMN02745120_1911</name>
</gene>
<feature type="active site" description="Nucleophile" evidence="4">
    <location>
        <position position="9"/>
    </location>
</feature>
<dbReference type="PANTHER" id="PTHR35134">
    <property type="entry name" value="NUCLEOTIDASE YQFW-RELATED"/>
    <property type="match status" value="1"/>
</dbReference>
<dbReference type="EC" id="3.1.3.-" evidence="3"/>
<evidence type="ECO:0000256" key="2">
    <source>
        <dbReference type="ARBA" id="ARBA00022801"/>
    </source>
</evidence>
<dbReference type="Proteomes" id="UP000243406">
    <property type="component" value="Unassembled WGS sequence"/>
</dbReference>
<keyword evidence="2 3" id="KW-0378">Hydrolase</keyword>
<dbReference type="GO" id="GO:0009264">
    <property type="term" value="P:deoxyribonucleotide catabolic process"/>
    <property type="evidence" value="ECO:0007669"/>
    <property type="project" value="InterPro"/>
</dbReference>
<evidence type="ECO:0000256" key="1">
    <source>
        <dbReference type="ARBA" id="ARBA00009589"/>
    </source>
</evidence>
<dbReference type="SUPFAM" id="SSF56784">
    <property type="entry name" value="HAD-like"/>
    <property type="match status" value="1"/>
</dbReference>
<dbReference type="InterPro" id="IPR052419">
    <property type="entry name" value="5_3-deoxyribonucleotidase-like"/>
</dbReference>
<organism evidence="5 6">
    <name type="scientific">Acetoanaerobium noterae</name>
    <dbReference type="NCBI Taxonomy" id="745369"/>
    <lineage>
        <taxon>Bacteria</taxon>
        <taxon>Bacillati</taxon>
        <taxon>Bacillota</taxon>
        <taxon>Clostridia</taxon>
        <taxon>Peptostreptococcales</taxon>
        <taxon>Filifactoraceae</taxon>
        <taxon>Acetoanaerobium</taxon>
    </lineage>
</organism>
<accession>A0A1T5C0P2</accession>
<feature type="active site" description="Proton donor" evidence="4">
    <location>
        <position position="11"/>
    </location>
</feature>
<keyword evidence="6" id="KW-1185">Reference proteome</keyword>
<comment type="similarity">
    <text evidence="1 3">Belongs to the 5'(3')-deoxyribonucleotidase family.</text>
</comment>
<dbReference type="OrthoDB" id="2471595at2"/>
<dbReference type="InterPro" id="IPR023214">
    <property type="entry name" value="HAD_sf"/>
</dbReference>
<evidence type="ECO:0000256" key="3">
    <source>
        <dbReference type="PIRNR" id="PIRNR021362"/>
    </source>
</evidence>
<dbReference type="EMBL" id="FUYN01000004">
    <property type="protein sequence ID" value="SKB52859.1"/>
    <property type="molecule type" value="Genomic_DNA"/>
</dbReference>
<sequence>MKRLNICIDIDGTMTDPYYFMPYFNKYFNKDLSQDDCTTHRIDELYELHREEIDIFYEKEGEHMHRNATILPKVKEVFDELINYHNLYIVTARSERMAEITKEWLEKYDIPEVQLHSLGSYYKVDKAKELNCDVFIEDNPQNSLEIAESGIKVLLMDTNYNKTLSHKNIIRVQNWNDIKLHIDKLGKQ</sequence>
<evidence type="ECO:0000313" key="6">
    <source>
        <dbReference type="Proteomes" id="UP000243406"/>
    </source>
</evidence>
<proteinExistence type="inferred from homology"/>